<dbReference type="GO" id="GO:0003988">
    <property type="term" value="F:acetyl-CoA C-acyltransferase activity"/>
    <property type="evidence" value="ECO:0007669"/>
    <property type="project" value="UniProtKB-ARBA"/>
</dbReference>
<feature type="domain" description="Thiolase C-terminal" evidence="1">
    <location>
        <begin position="247"/>
        <end position="395"/>
    </location>
</feature>
<keyword evidence="3" id="KW-1185">Reference proteome</keyword>
<dbReference type="EMBL" id="FMYU01000019">
    <property type="protein sequence ID" value="SDD05375.1"/>
    <property type="molecule type" value="Genomic_DNA"/>
</dbReference>
<proteinExistence type="predicted"/>
<protein>
    <submittedName>
        <fullName evidence="2">Acetyl-CoA acetyltransferase</fullName>
    </submittedName>
</protein>
<dbReference type="PANTHER" id="PTHR42870:SF1">
    <property type="entry name" value="NON-SPECIFIC LIPID-TRANSFER PROTEIN-LIKE 2"/>
    <property type="match status" value="1"/>
</dbReference>
<evidence type="ECO:0000313" key="2">
    <source>
        <dbReference type="EMBL" id="SDD05375.1"/>
    </source>
</evidence>
<dbReference type="CDD" id="cd00829">
    <property type="entry name" value="SCP-x_thiolase"/>
    <property type="match status" value="1"/>
</dbReference>
<dbReference type="PIRSF" id="PIRSF000429">
    <property type="entry name" value="Ac-CoA_Ac_transf"/>
    <property type="match status" value="1"/>
</dbReference>
<dbReference type="AlphaFoldDB" id="A0A1G6RMZ4"/>
<accession>A0A1G6RMZ4</accession>
<dbReference type="InterPro" id="IPR055140">
    <property type="entry name" value="Thiolase_C_2"/>
</dbReference>
<organism evidence="2 3">
    <name type="scientific">Desulfurella multipotens</name>
    <dbReference type="NCBI Taxonomy" id="79269"/>
    <lineage>
        <taxon>Bacteria</taxon>
        <taxon>Pseudomonadati</taxon>
        <taxon>Campylobacterota</taxon>
        <taxon>Desulfurellia</taxon>
        <taxon>Desulfurellales</taxon>
        <taxon>Desulfurellaceae</taxon>
        <taxon>Desulfurella</taxon>
    </lineage>
</organism>
<reference evidence="3" key="1">
    <citation type="submission" date="2016-10" db="EMBL/GenBank/DDBJ databases">
        <authorList>
            <person name="Varghese N."/>
            <person name="Submissions S."/>
        </authorList>
    </citation>
    <scope>NUCLEOTIDE SEQUENCE [LARGE SCALE GENOMIC DNA]</scope>
    <source>
        <strain evidence="3">DSM 8415</strain>
    </source>
</reference>
<dbReference type="OrthoDB" id="9790314at2"/>
<dbReference type="SUPFAM" id="SSF53901">
    <property type="entry name" value="Thiolase-like"/>
    <property type="match status" value="1"/>
</dbReference>
<sequence length="396" mass="43857">MKYTHLKKLRDKYAIVGVGYTPQGKVPGRSALSFYVEAGINAIKDAGLKKEDIDGLICYRQFPAISNEPEATPYLVAQLLGIEPTVLSQESYCPRHHFVQAVSLLEAGFCNYVLIIYADNALSGRRMFIEEATHPEPKNDNYMYGEFGFVGDYALAARRAMFEFETGPNTWKEIAVSQRKWANLNPNATMYNKPLTYEDYLNSEYLIEPFRKLDASLISDGGRACIVTSVERAKDLKNPVVSIMGIGEANPSIDIHQATYITGPTGAKKASQMAFEMADITLDDIDACEIYDCFTYTVEITMQDYGFFKPGEGKDFFKDGFTAPGGKLPVNTSGGLLSEAYFMGLTPITEAVMQLMGRAEKRQLGVAIGNKKPEIILCSDNGGVLQTHATIILRRL</sequence>
<dbReference type="Proteomes" id="UP000199411">
    <property type="component" value="Unassembled WGS sequence"/>
</dbReference>
<evidence type="ECO:0000259" key="1">
    <source>
        <dbReference type="Pfam" id="PF22691"/>
    </source>
</evidence>
<gene>
    <name evidence="2" type="ORF">SAMN05660835_01815</name>
</gene>
<name>A0A1G6RMZ4_9BACT</name>
<dbReference type="Gene3D" id="3.40.47.10">
    <property type="match status" value="1"/>
</dbReference>
<dbReference type="InterPro" id="IPR002155">
    <property type="entry name" value="Thiolase"/>
</dbReference>
<keyword evidence="2" id="KW-0808">Transferase</keyword>
<evidence type="ECO:0000313" key="3">
    <source>
        <dbReference type="Proteomes" id="UP000199411"/>
    </source>
</evidence>
<dbReference type="RefSeq" id="WP_092129754.1">
    <property type="nucleotide sequence ID" value="NZ_FMYU01000019.1"/>
</dbReference>
<dbReference type="Pfam" id="PF22691">
    <property type="entry name" value="Thiolase_C_1"/>
    <property type="match status" value="1"/>
</dbReference>
<dbReference type="InterPro" id="IPR016039">
    <property type="entry name" value="Thiolase-like"/>
</dbReference>
<dbReference type="PANTHER" id="PTHR42870">
    <property type="entry name" value="ACETYL-COA C-ACETYLTRANSFERASE"/>
    <property type="match status" value="1"/>
</dbReference>